<proteinExistence type="predicted"/>
<reference evidence="2 3" key="1">
    <citation type="submission" date="2016-11" db="EMBL/GenBank/DDBJ databases">
        <authorList>
            <person name="Jaros S."/>
            <person name="Januszkiewicz K."/>
            <person name="Wedrychowicz H."/>
        </authorList>
    </citation>
    <scope>NUCLEOTIDE SEQUENCE [LARGE SCALE GENOMIC DNA]</scope>
    <source>
        <strain evidence="2 3">DSM 17477</strain>
    </source>
</reference>
<protein>
    <submittedName>
        <fullName evidence="2">Transcriptional regulator, AbiEi antitoxin, Type IV TA system</fullName>
    </submittedName>
</protein>
<accession>A0A1M6MSF7</accession>
<evidence type="ECO:0000259" key="1">
    <source>
        <dbReference type="Pfam" id="PF13338"/>
    </source>
</evidence>
<gene>
    <name evidence="2" type="ORF">SAMN02745751_03574</name>
</gene>
<feature type="domain" description="AbiEi antitoxin N-terminal" evidence="1">
    <location>
        <begin position="14"/>
        <end position="51"/>
    </location>
</feature>
<evidence type="ECO:0000313" key="2">
    <source>
        <dbReference type="EMBL" id="SHJ86438.1"/>
    </source>
</evidence>
<keyword evidence="3" id="KW-1185">Reference proteome</keyword>
<sequence length="198" mass="23181">MTKRDLVKEIMCKNNGLITSQQAVSAGIDNKILQRMHKSGEIERIKHGVYMDPDQLEDEYLLAQLRCKKGIFSHETALFFHDLTDRTPFQMMLTIPSGYNTRLIKERNKYRFFYISEELHSIGMITMRTPYGNEVNVYDKERTICDCIKKKKHLDSDLVVEAIKQYVRTPGADYAKLLKYGDVFSVRNKIRQYIEVLS</sequence>
<dbReference type="Proteomes" id="UP000184052">
    <property type="component" value="Unassembled WGS sequence"/>
</dbReference>
<dbReference type="Pfam" id="PF13338">
    <property type="entry name" value="AbiEi_4"/>
    <property type="match status" value="1"/>
</dbReference>
<organism evidence="2 3">
    <name type="scientific">Dethiosulfatibacter aminovorans DSM 17477</name>
    <dbReference type="NCBI Taxonomy" id="1121476"/>
    <lineage>
        <taxon>Bacteria</taxon>
        <taxon>Bacillati</taxon>
        <taxon>Bacillota</taxon>
        <taxon>Tissierellia</taxon>
        <taxon>Dethiosulfatibacter</taxon>
    </lineage>
</organism>
<dbReference type="InterPro" id="IPR025159">
    <property type="entry name" value="AbiEi_N"/>
</dbReference>
<dbReference type="EMBL" id="FQZL01000048">
    <property type="protein sequence ID" value="SHJ86438.1"/>
    <property type="molecule type" value="Genomic_DNA"/>
</dbReference>
<evidence type="ECO:0000313" key="3">
    <source>
        <dbReference type="Proteomes" id="UP000184052"/>
    </source>
</evidence>
<dbReference type="RefSeq" id="WP_073050994.1">
    <property type="nucleotide sequence ID" value="NZ_FQZL01000048.1"/>
</dbReference>
<name>A0A1M6MSF7_9FIRM</name>
<dbReference type="STRING" id="1121476.SAMN02745751_03574"/>
<dbReference type="AlphaFoldDB" id="A0A1M6MSF7"/>